<evidence type="ECO:0000256" key="2">
    <source>
        <dbReference type="SAM" id="Phobius"/>
    </source>
</evidence>
<dbReference type="PANTHER" id="PTHR31963">
    <property type="entry name" value="RAS GUANINE NUCLEOTIDE EXCHANGE FACTOR K"/>
    <property type="match status" value="1"/>
</dbReference>
<dbReference type="InterPro" id="IPR021924">
    <property type="entry name" value="DUF3537"/>
</dbReference>
<dbReference type="OrthoDB" id="1895543at2759"/>
<evidence type="ECO:0000313" key="3">
    <source>
        <dbReference type="EMBL" id="MQL85602.1"/>
    </source>
</evidence>
<dbReference type="Pfam" id="PF12056">
    <property type="entry name" value="DUF3537"/>
    <property type="match status" value="1"/>
</dbReference>
<protein>
    <recommendedName>
        <fullName evidence="5">Gustatory receptor</fullName>
    </recommendedName>
</protein>
<feature type="region of interest" description="Disordered" evidence="1">
    <location>
        <begin position="1"/>
        <end position="30"/>
    </location>
</feature>
<organism evidence="3 4">
    <name type="scientific">Colocasia esculenta</name>
    <name type="common">Wild taro</name>
    <name type="synonym">Arum esculentum</name>
    <dbReference type="NCBI Taxonomy" id="4460"/>
    <lineage>
        <taxon>Eukaryota</taxon>
        <taxon>Viridiplantae</taxon>
        <taxon>Streptophyta</taxon>
        <taxon>Embryophyta</taxon>
        <taxon>Tracheophyta</taxon>
        <taxon>Spermatophyta</taxon>
        <taxon>Magnoliopsida</taxon>
        <taxon>Liliopsida</taxon>
        <taxon>Araceae</taxon>
        <taxon>Aroideae</taxon>
        <taxon>Colocasieae</taxon>
        <taxon>Colocasia</taxon>
    </lineage>
</organism>
<evidence type="ECO:0000256" key="1">
    <source>
        <dbReference type="SAM" id="MobiDB-lite"/>
    </source>
</evidence>
<feature type="transmembrane region" description="Helical" evidence="2">
    <location>
        <begin position="212"/>
        <end position="236"/>
    </location>
</feature>
<comment type="caution">
    <text evidence="3">The sequence shown here is derived from an EMBL/GenBank/DDBJ whole genome shotgun (WGS) entry which is preliminary data.</text>
</comment>
<proteinExistence type="predicted"/>
<keyword evidence="2" id="KW-0472">Membrane</keyword>
<keyword evidence="2" id="KW-0812">Transmembrane</keyword>
<sequence>MAMNPVTVTVDHPREAGGGDDHGLPGRPAELTSSAATMATPLLLNPAYARTKSLVSDELRNFRISLKWCALDHSSPAGRVVSYVAFATLALAVPAATSLAVRTTASEAPPSPINRLVQLPTSALAAISFFTLFSFFRRYGLRQLLFLDGLREDSGYVRRGYTHELDRAFKYLTYILLPSFSIELAHKVVFFAKVSVSVPFQLCHGAQLPCNSIAFLATLASWVYRTGVFLLVCVLFRLTCELQILRLQGFRKLLEGCGSDAGTIFKEHARIRRQLLVTSHRYRVFIICCFVVITISQLGALLLVLSSKAQRNFFNSGDLLVCSVVQLSGFLMCLLGAARITHRAQGVVAIAAWWHMTMTSSAAAAPAAKSPLPPVRGASVGHNKSSSSYSSAVPLPPVHGSASVDHKKSSLEQYCSAVLLPPPPAAAADYTAVETRKALVEYLQHNSKGITLFGYALDRGLLHTLFAFEMSLLLWILSKVVVLS</sequence>
<evidence type="ECO:0000313" key="4">
    <source>
        <dbReference type="Proteomes" id="UP000652761"/>
    </source>
</evidence>
<feature type="transmembrane region" description="Helical" evidence="2">
    <location>
        <begin position="461"/>
        <end position="482"/>
    </location>
</feature>
<feature type="compositionally biased region" description="Basic and acidic residues" evidence="1">
    <location>
        <begin position="11"/>
        <end position="24"/>
    </location>
</feature>
<name>A0A843UHZ0_COLES</name>
<feature type="transmembrane region" description="Helical" evidence="2">
    <location>
        <begin position="116"/>
        <end position="136"/>
    </location>
</feature>
<dbReference type="EMBL" id="NMUH01000838">
    <property type="protein sequence ID" value="MQL85602.1"/>
    <property type="molecule type" value="Genomic_DNA"/>
</dbReference>
<dbReference type="PANTHER" id="PTHR31963:SF4">
    <property type="entry name" value="GUSTATORY RECEPTOR"/>
    <property type="match status" value="1"/>
</dbReference>
<accession>A0A843UHZ0</accession>
<dbReference type="AlphaFoldDB" id="A0A843UHZ0"/>
<feature type="transmembrane region" description="Helical" evidence="2">
    <location>
        <begin position="80"/>
        <end position="101"/>
    </location>
</feature>
<feature type="transmembrane region" description="Helical" evidence="2">
    <location>
        <begin position="347"/>
        <end position="368"/>
    </location>
</feature>
<keyword evidence="4" id="KW-1185">Reference proteome</keyword>
<feature type="transmembrane region" description="Helical" evidence="2">
    <location>
        <begin position="282"/>
        <end position="305"/>
    </location>
</feature>
<reference evidence="3" key="1">
    <citation type="submission" date="2017-07" db="EMBL/GenBank/DDBJ databases">
        <title>Taro Niue Genome Assembly and Annotation.</title>
        <authorList>
            <person name="Atibalentja N."/>
            <person name="Keating K."/>
            <person name="Fields C.J."/>
        </authorList>
    </citation>
    <scope>NUCLEOTIDE SEQUENCE</scope>
    <source>
        <strain evidence="3">Niue_2</strain>
        <tissue evidence="3">Leaf</tissue>
    </source>
</reference>
<evidence type="ECO:0008006" key="5">
    <source>
        <dbReference type="Google" id="ProtNLM"/>
    </source>
</evidence>
<feature type="transmembrane region" description="Helical" evidence="2">
    <location>
        <begin position="317"/>
        <end position="335"/>
    </location>
</feature>
<gene>
    <name evidence="3" type="ORF">Taro_018126</name>
</gene>
<keyword evidence="2" id="KW-1133">Transmembrane helix</keyword>
<dbReference type="Proteomes" id="UP000652761">
    <property type="component" value="Unassembled WGS sequence"/>
</dbReference>
<feature type="transmembrane region" description="Helical" evidence="2">
    <location>
        <begin position="171"/>
        <end position="192"/>
    </location>
</feature>